<feature type="transmembrane region" description="Helical" evidence="7">
    <location>
        <begin position="589"/>
        <end position="612"/>
    </location>
</feature>
<feature type="transmembrane region" description="Helical" evidence="7">
    <location>
        <begin position="618"/>
        <end position="637"/>
    </location>
</feature>
<dbReference type="STRING" id="3818.A0A445E4N0"/>
<keyword evidence="2" id="KW-0808">Transferase</keyword>
<dbReference type="InterPro" id="IPR027417">
    <property type="entry name" value="P-loop_NTPase"/>
</dbReference>
<dbReference type="Gene3D" id="3.30.40.10">
    <property type="entry name" value="Zinc/RING finger domain, C3HC4 (zinc finger)"/>
    <property type="match status" value="1"/>
</dbReference>
<dbReference type="SUPFAM" id="SSF52540">
    <property type="entry name" value="P-loop containing nucleoside triphosphate hydrolases"/>
    <property type="match status" value="1"/>
</dbReference>
<evidence type="ECO:0000256" key="2">
    <source>
        <dbReference type="ARBA" id="ARBA00022679"/>
    </source>
</evidence>
<dbReference type="GO" id="GO:0005524">
    <property type="term" value="F:ATP binding"/>
    <property type="evidence" value="ECO:0007669"/>
    <property type="project" value="InterPro"/>
</dbReference>
<protein>
    <recommendedName>
        <fullName evidence="8">ATPase AAA-type core domain-containing protein</fullName>
    </recommendedName>
</protein>
<dbReference type="PANTHER" id="PTHR47025">
    <property type="entry name" value="AUTOIMMUNE REGULATOR"/>
    <property type="match status" value="1"/>
</dbReference>
<dbReference type="InterPro" id="IPR003959">
    <property type="entry name" value="ATPase_AAA_core"/>
</dbReference>
<reference evidence="9 10" key="1">
    <citation type="submission" date="2019-01" db="EMBL/GenBank/DDBJ databases">
        <title>Sequencing of cultivated peanut Arachis hypogaea provides insights into genome evolution and oil improvement.</title>
        <authorList>
            <person name="Chen X."/>
        </authorList>
    </citation>
    <scope>NUCLEOTIDE SEQUENCE [LARGE SCALE GENOMIC DNA]</scope>
    <source>
        <strain evidence="10">cv. Fuhuasheng</strain>
        <tissue evidence="9">Leaves</tissue>
    </source>
</reference>
<keyword evidence="7" id="KW-0472">Membrane</keyword>
<keyword evidence="6" id="KW-0325">Glycoprotein</keyword>
<comment type="caution">
    <text evidence="9">The sequence shown here is derived from an EMBL/GenBank/DDBJ whole genome shotgun (WGS) entry which is preliminary data.</text>
</comment>
<dbReference type="AlphaFoldDB" id="A0A445E4N0"/>
<dbReference type="GO" id="GO:0008168">
    <property type="term" value="F:methyltransferase activity"/>
    <property type="evidence" value="ECO:0007669"/>
    <property type="project" value="UniProtKB-KW"/>
</dbReference>
<keyword evidence="10" id="KW-1185">Reference proteome</keyword>
<keyword evidence="4" id="KW-0863">Zinc-finger</keyword>
<evidence type="ECO:0000256" key="6">
    <source>
        <dbReference type="ARBA" id="ARBA00023180"/>
    </source>
</evidence>
<dbReference type="PANTHER" id="PTHR47025:SF2">
    <property type="entry name" value="AUTOIMMUNE REGULATOR"/>
    <property type="match status" value="1"/>
</dbReference>
<evidence type="ECO:0000256" key="3">
    <source>
        <dbReference type="ARBA" id="ARBA00022723"/>
    </source>
</evidence>
<dbReference type="InterPro" id="IPR003960">
    <property type="entry name" value="ATPase_AAA_CS"/>
</dbReference>
<evidence type="ECO:0000256" key="4">
    <source>
        <dbReference type="ARBA" id="ARBA00022771"/>
    </source>
</evidence>
<evidence type="ECO:0000313" key="9">
    <source>
        <dbReference type="EMBL" id="RYR70390.1"/>
    </source>
</evidence>
<dbReference type="SUPFAM" id="SSF57903">
    <property type="entry name" value="FYVE/PHD zinc finger"/>
    <property type="match status" value="1"/>
</dbReference>
<accession>A0A445E4N0</accession>
<evidence type="ECO:0000256" key="1">
    <source>
        <dbReference type="ARBA" id="ARBA00022603"/>
    </source>
</evidence>
<dbReference type="Gene3D" id="3.40.50.300">
    <property type="entry name" value="P-loop containing nucleotide triphosphate hydrolases"/>
    <property type="match status" value="1"/>
</dbReference>
<name>A0A445E4N0_ARAHY</name>
<feature type="domain" description="ATPase AAA-type core" evidence="8">
    <location>
        <begin position="503"/>
        <end position="532"/>
    </location>
</feature>
<sequence length="711" mass="78707">MFYSETEKVGCEGEVKEGGEVCCSKEDGVVGGATPVSITGDGGSLKCSVVSMEKPFRRFTRSLLKRKLEDDVSGAKVGNDKVNNNAKAVEVGDDVKQEMEDGALVAVSKASTKRCPTSLKELLATGILEGVAVNYAHSVKVVTPTLFKLNASRLNKCPPEYIYLENGSTLRDVMNACLDVPLETLEEVVQKVIGGGLTIKKSTFCFNCRDANVVSRLFCNSCMELKECPPNLPTQTTDTSNCNVSLAVQSSRMTSLVSGIHTLIPGTHCGSKSINNGMKHSTSRDKSDGKVTTKDLRLHKLIFEADVLPDGTEVAYYVHGKRLLDGYKRCFGIVCSCCDKELLLLIYLHRYTSNGVSLHELSINYLKERKFSSSDNDDLCSICSDGGDLLCCDGCPRAFHIGEVPGFAMPKGAQGMAMYFKLVFDRGLIGVYHDCFQWVSVLDLRRFVIVLKCEPFSTYPRTYDLIHVASIASLTKDPASGKRRLITASTNLWLLLSDAPIFVLVIGATNRLDILDPALLRKGRFDKIIRVGLPSKDGRFAILKRHLDYIGRDELLEALKRRKGTFETGQEDSAEIPEKLKLRLAYREVAVAVLVALVDHCWVSDILNLCFAYKVDRFSLISLHLALLLLFILLLTLDVRSDGAQTHLVNIQFQKKVRLQKIKIVELVKPTGWVYLSLLELILGCEISAVFEVMCQIYKEHYGKPELHGSQ</sequence>
<dbReference type="PROSITE" id="PS00674">
    <property type="entry name" value="AAA"/>
    <property type="match status" value="1"/>
</dbReference>
<evidence type="ECO:0000259" key="8">
    <source>
        <dbReference type="Pfam" id="PF00004"/>
    </source>
</evidence>
<evidence type="ECO:0000256" key="7">
    <source>
        <dbReference type="SAM" id="Phobius"/>
    </source>
</evidence>
<dbReference type="InterPro" id="IPR011011">
    <property type="entry name" value="Znf_FYVE_PHD"/>
</dbReference>
<dbReference type="GO" id="GO:0016887">
    <property type="term" value="F:ATP hydrolysis activity"/>
    <property type="evidence" value="ECO:0007669"/>
    <property type="project" value="InterPro"/>
</dbReference>
<evidence type="ECO:0000313" key="10">
    <source>
        <dbReference type="Proteomes" id="UP000289738"/>
    </source>
</evidence>
<keyword evidence="5" id="KW-0862">Zinc</keyword>
<dbReference type="Gene3D" id="1.10.8.60">
    <property type="match status" value="1"/>
</dbReference>
<gene>
    <name evidence="9" type="ORF">Ahy_A03g016884</name>
</gene>
<organism evidence="9 10">
    <name type="scientific">Arachis hypogaea</name>
    <name type="common">Peanut</name>
    <dbReference type="NCBI Taxonomy" id="3818"/>
    <lineage>
        <taxon>Eukaryota</taxon>
        <taxon>Viridiplantae</taxon>
        <taxon>Streptophyta</taxon>
        <taxon>Embryophyta</taxon>
        <taxon>Tracheophyta</taxon>
        <taxon>Spermatophyta</taxon>
        <taxon>Magnoliopsida</taxon>
        <taxon>eudicotyledons</taxon>
        <taxon>Gunneridae</taxon>
        <taxon>Pentapetalae</taxon>
        <taxon>rosids</taxon>
        <taxon>fabids</taxon>
        <taxon>Fabales</taxon>
        <taxon>Fabaceae</taxon>
        <taxon>Papilionoideae</taxon>
        <taxon>50 kb inversion clade</taxon>
        <taxon>dalbergioids sensu lato</taxon>
        <taxon>Dalbergieae</taxon>
        <taxon>Pterocarpus clade</taxon>
        <taxon>Arachis</taxon>
    </lineage>
</organism>
<dbReference type="GO" id="GO:0045944">
    <property type="term" value="P:positive regulation of transcription by RNA polymerase II"/>
    <property type="evidence" value="ECO:0007669"/>
    <property type="project" value="TreeGrafter"/>
</dbReference>
<dbReference type="EMBL" id="SDMP01000003">
    <property type="protein sequence ID" value="RYR70390.1"/>
    <property type="molecule type" value="Genomic_DNA"/>
</dbReference>
<dbReference type="GO" id="GO:0008270">
    <property type="term" value="F:zinc ion binding"/>
    <property type="evidence" value="ECO:0007669"/>
    <property type="project" value="UniProtKB-KW"/>
</dbReference>
<keyword evidence="1" id="KW-0489">Methyltransferase</keyword>
<proteinExistence type="predicted"/>
<dbReference type="GO" id="GO:0032259">
    <property type="term" value="P:methylation"/>
    <property type="evidence" value="ECO:0007669"/>
    <property type="project" value="UniProtKB-KW"/>
</dbReference>
<dbReference type="Pfam" id="PF03141">
    <property type="entry name" value="Methyltransf_29"/>
    <property type="match status" value="1"/>
</dbReference>
<dbReference type="GO" id="GO:0005634">
    <property type="term" value="C:nucleus"/>
    <property type="evidence" value="ECO:0007669"/>
    <property type="project" value="TreeGrafter"/>
</dbReference>
<dbReference type="GO" id="GO:0042393">
    <property type="term" value="F:histone binding"/>
    <property type="evidence" value="ECO:0007669"/>
    <property type="project" value="TreeGrafter"/>
</dbReference>
<keyword evidence="7" id="KW-1133">Transmembrane helix</keyword>
<keyword evidence="3" id="KW-0479">Metal-binding</keyword>
<dbReference type="GO" id="GO:0003682">
    <property type="term" value="F:chromatin binding"/>
    <property type="evidence" value="ECO:0007669"/>
    <property type="project" value="TreeGrafter"/>
</dbReference>
<evidence type="ECO:0000256" key="5">
    <source>
        <dbReference type="ARBA" id="ARBA00022833"/>
    </source>
</evidence>
<dbReference type="InterPro" id="IPR004159">
    <property type="entry name" value="Put_SAM_MeTrfase"/>
</dbReference>
<dbReference type="GO" id="GO:0000977">
    <property type="term" value="F:RNA polymerase II transcription regulatory region sequence-specific DNA binding"/>
    <property type="evidence" value="ECO:0007669"/>
    <property type="project" value="TreeGrafter"/>
</dbReference>
<dbReference type="Pfam" id="PF00004">
    <property type="entry name" value="AAA"/>
    <property type="match status" value="1"/>
</dbReference>
<dbReference type="InterPro" id="IPR013083">
    <property type="entry name" value="Znf_RING/FYVE/PHD"/>
</dbReference>
<keyword evidence="7" id="KW-0812">Transmembrane</keyword>
<dbReference type="Proteomes" id="UP000289738">
    <property type="component" value="Chromosome A03"/>
</dbReference>